<dbReference type="InterPro" id="IPR013785">
    <property type="entry name" value="Aldolase_TIM"/>
</dbReference>
<dbReference type="InterPro" id="IPR004136">
    <property type="entry name" value="NMO"/>
</dbReference>
<evidence type="ECO:0000256" key="10">
    <source>
        <dbReference type="ARBA" id="ARBA00049401"/>
    </source>
</evidence>
<dbReference type="SUPFAM" id="SSF51412">
    <property type="entry name" value="Inosine monophosphate dehydrogenase (IMPDH)"/>
    <property type="match status" value="1"/>
</dbReference>
<keyword evidence="8 12" id="KW-0503">Monooxygenase</keyword>
<dbReference type="CDD" id="cd04730">
    <property type="entry name" value="NPD_like"/>
    <property type="match status" value="1"/>
</dbReference>
<evidence type="ECO:0000256" key="9">
    <source>
        <dbReference type="ARBA" id="ARBA00031155"/>
    </source>
</evidence>
<dbReference type="GO" id="GO:0018580">
    <property type="term" value="F:nitronate monooxygenase activity"/>
    <property type="evidence" value="ECO:0007669"/>
    <property type="project" value="InterPro"/>
</dbReference>
<sequence>MDLLQRLGITHPIFVAPMAGTSTPELAAAVSNAGGLGALGLGASNAETAKQAILKTQQLTDQPFQVNFFCHQPTAYDADKAQQWINYIRPHFDEFDAEVPIQLNEIYQSFVSNDDLLKVVLDTKPKAVSFHFGLPTAEQISALKQEGIITLVTVTQLSEAYLAQQAGIDVLIAQGVEAGGHRGTFNPSCDAGLTTLDLVIILNQYFDLPIVAAGGIMTGEDIRLYLELGASAAQLGTAFVQCKESAANDVYRELLFQQPITQITDNISGRPARGLLNAWHQFVDLPDRPSHAGYPYTYDLAKQLHAVASKQDEQGFGAYWAGSNVANIRRLDAKELVEKLVQELQEL</sequence>
<keyword evidence="6" id="KW-0547">Nucleotide-binding</keyword>
<evidence type="ECO:0000256" key="2">
    <source>
        <dbReference type="ARBA" id="ARBA00009881"/>
    </source>
</evidence>
<keyword evidence="13" id="KW-1185">Reference proteome</keyword>
<accession>A0A9X2B6I2</accession>
<evidence type="ECO:0000256" key="5">
    <source>
        <dbReference type="ARBA" id="ARBA00022643"/>
    </source>
</evidence>
<keyword evidence="3" id="KW-0216">Detoxification</keyword>
<evidence type="ECO:0000313" key="12">
    <source>
        <dbReference type="EMBL" id="MCJ8146738.1"/>
    </source>
</evidence>
<gene>
    <name evidence="12" type="ORF">MKI79_07470</name>
</gene>
<evidence type="ECO:0000256" key="11">
    <source>
        <dbReference type="ARBA" id="ARBA00067136"/>
    </source>
</evidence>
<evidence type="ECO:0000313" key="13">
    <source>
        <dbReference type="Proteomes" id="UP001139701"/>
    </source>
</evidence>
<comment type="cofactor">
    <cofactor evidence="1">
        <name>FMN</name>
        <dbReference type="ChEBI" id="CHEBI:58210"/>
    </cofactor>
</comment>
<organism evidence="12 13">
    <name type="scientific">Acinetobacter sedimenti</name>
    <dbReference type="NCBI Taxonomy" id="2919922"/>
    <lineage>
        <taxon>Bacteria</taxon>
        <taxon>Pseudomonadati</taxon>
        <taxon>Pseudomonadota</taxon>
        <taxon>Gammaproteobacteria</taxon>
        <taxon>Moraxellales</taxon>
        <taxon>Moraxellaceae</taxon>
        <taxon>Acinetobacter</taxon>
    </lineage>
</organism>
<comment type="catalytic activity">
    <reaction evidence="10">
        <text>3 propionate 3-nitronate + 3 O2 + H2O = 3 3-oxopropanoate + 2 nitrate + nitrite + H2O2 + 3 H(+)</text>
        <dbReference type="Rhea" id="RHEA:57332"/>
        <dbReference type="ChEBI" id="CHEBI:15377"/>
        <dbReference type="ChEBI" id="CHEBI:15378"/>
        <dbReference type="ChEBI" id="CHEBI:15379"/>
        <dbReference type="ChEBI" id="CHEBI:16240"/>
        <dbReference type="ChEBI" id="CHEBI:16301"/>
        <dbReference type="ChEBI" id="CHEBI:17632"/>
        <dbReference type="ChEBI" id="CHEBI:33190"/>
        <dbReference type="ChEBI" id="CHEBI:136067"/>
    </reaction>
</comment>
<dbReference type="RefSeq" id="WP_241571560.1">
    <property type="nucleotide sequence ID" value="NZ_JAKUML010000010.1"/>
</dbReference>
<keyword evidence="5" id="KW-0288">FMN</keyword>
<protein>
    <recommendedName>
        <fullName evidence="11">Nitronate monooxygenase</fullName>
    </recommendedName>
    <alternativeName>
        <fullName evidence="9">Propionate 3-nitronate monooxygenase</fullName>
    </alternativeName>
</protein>
<evidence type="ECO:0000256" key="3">
    <source>
        <dbReference type="ARBA" id="ARBA00022575"/>
    </source>
</evidence>
<evidence type="ECO:0000256" key="8">
    <source>
        <dbReference type="ARBA" id="ARBA00023033"/>
    </source>
</evidence>
<keyword evidence="4" id="KW-0285">Flavoprotein</keyword>
<dbReference type="Pfam" id="PF03060">
    <property type="entry name" value="NMO"/>
    <property type="match status" value="1"/>
</dbReference>
<evidence type="ECO:0000256" key="4">
    <source>
        <dbReference type="ARBA" id="ARBA00022630"/>
    </source>
</evidence>
<dbReference type="GO" id="GO:0009636">
    <property type="term" value="P:response to toxic substance"/>
    <property type="evidence" value="ECO:0007669"/>
    <property type="project" value="UniProtKB-KW"/>
</dbReference>
<evidence type="ECO:0000256" key="7">
    <source>
        <dbReference type="ARBA" id="ARBA00023002"/>
    </source>
</evidence>
<dbReference type="GO" id="GO:0000166">
    <property type="term" value="F:nucleotide binding"/>
    <property type="evidence" value="ECO:0007669"/>
    <property type="project" value="UniProtKB-KW"/>
</dbReference>
<dbReference type="PANTHER" id="PTHR42747">
    <property type="entry name" value="NITRONATE MONOOXYGENASE-RELATED"/>
    <property type="match status" value="1"/>
</dbReference>
<reference evidence="12" key="1">
    <citation type="submission" date="2022-02" db="EMBL/GenBank/DDBJ databases">
        <title>Acinetobacter A3.8 sp. nov., isolated from Sediment (Zhairuo Island).</title>
        <authorList>
            <person name="Zheng K."/>
        </authorList>
    </citation>
    <scope>NUCLEOTIDE SEQUENCE</scope>
    <source>
        <strain evidence="12">A3.8</strain>
    </source>
</reference>
<dbReference type="FunFam" id="3.20.20.70:FF:000154">
    <property type="entry name" value="Probable nitronate monooxygenase"/>
    <property type="match status" value="1"/>
</dbReference>
<proteinExistence type="inferred from homology"/>
<dbReference type="PANTHER" id="PTHR42747:SF3">
    <property type="entry name" value="NITRONATE MONOOXYGENASE-RELATED"/>
    <property type="match status" value="1"/>
</dbReference>
<comment type="similarity">
    <text evidence="2">Belongs to the nitronate monooxygenase family. NMO class I subfamily.</text>
</comment>
<comment type="caution">
    <text evidence="12">The sequence shown here is derived from an EMBL/GenBank/DDBJ whole genome shotgun (WGS) entry which is preliminary data.</text>
</comment>
<dbReference type="Proteomes" id="UP001139701">
    <property type="component" value="Unassembled WGS sequence"/>
</dbReference>
<evidence type="ECO:0000256" key="1">
    <source>
        <dbReference type="ARBA" id="ARBA00001917"/>
    </source>
</evidence>
<evidence type="ECO:0000256" key="6">
    <source>
        <dbReference type="ARBA" id="ARBA00022741"/>
    </source>
</evidence>
<keyword evidence="7" id="KW-0560">Oxidoreductase</keyword>
<dbReference type="EMBL" id="JAKUML010000010">
    <property type="protein sequence ID" value="MCJ8146738.1"/>
    <property type="molecule type" value="Genomic_DNA"/>
</dbReference>
<dbReference type="AlphaFoldDB" id="A0A9X2B6I2"/>
<name>A0A9X2B6I2_9GAMM</name>
<dbReference type="Gene3D" id="3.20.20.70">
    <property type="entry name" value="Aldolase class I"/>
    <property type="match status" value="1"/>
</dbReference>